<feature type="compositionally biased region" description="Basic and acidic residues" evidence="1">
    <location>
        <begin position="280"/>
        <end position="300"/>
    </location>
</feature>
<evidence type="ECO:0000313" key="2">
    <source>
        <dbReference type="EMBL" id="PZG30958.1"/>
    </source>
</evidence>
<reference evidence="2 3" key="1">
    <citation type="submission" date="2018-01" db="EMBL/GenBank/DDBJ databases">
        <title>Draft genome sequence of Sphaerisporangium sp. 7K107.</title>
        <authorList>
            <person name="Sahin N."/>
            <person name="Saygin H."/>
            <person name="Ay H."/>
        </authorList>
    </citation>
    <scope>NUCLEOTIDE SEQUENCE [LARGE SCALE GENOMIC DNA]</scope>
    <source>
        <strain evidence="2 3">7K107</strain>
    </source>
</reference>
<evidence type="ECO:0000256" key="1">
    <source>
        <dbReference type="SAM" id="MobiDB-lite"/>
    </source>
</evidence>
<keyword evidence="3" id="KW-1185">Reference proteome</keyword>
<feature type="compositionally biased region" description="Basic residues" evidence="1">
    <location>
        <begin position="767"/>
        <end position="778"/>
    </location>
</feature>
<feature type="region of interest" description="Disordered" evidence="1">
    <location>
        <begin position="743"/>
        <end position="778"/>
    </location>
</feature>
<feature type="region of interest" description="Disordered" evidence="1">
    <location>
        <begin position="265"/>
        <end position="373"/>
    </location>
</feature>
<dbReference type="AlphaFoldDB" id="A0A2W2G248"/>
<feature type="compositionally biased region" description="Basic and acidic residues" evidence="1">
    <location>
        <begin position="346"/>
        <end position="356"/>
    </location>
</feature>
<sequence length="778" mass="84849">MRRIRTEGRHAGSPPRSGSPILPKADKRSRSASAREEPGAPPRAVQQVKLVPRVSVKDNKIERIKFGNTRTPSLFGNRMGDHTGSWTSVRDSVHALVHGKPVKEAVHQLRARQQEAQAWRDDDTSLGMKLWNTLESDDRDKREEPLRTYARQVDDLLNKADAALDGRNEVDRDPTVHAARLLSEAIGYHLAYRNLLPYATVPATKARGSTGAGEGAARTAVREVEKQPEKTLLPGEQEGTRENLWKLFSMEAAVRAAGVVSVVAPKGKDESPGTVAPDVEPPKKRGKRELTSREPSRLAENKTIAKNTEHSADRDTGYRKTRHMTTRTTQTVRSLREAPSEVPPRAPDRSKEHNEDLNQTSGEDARNESPTDDLANAIQDGAHILAHLLYEHQRTVGQAYPTAVKKSDFLGSDPAAAAAKRLHDHLSGLGNARSDAIKKLTDRVQELHAGLAPRPTPATGNTWMTDPSTSERAVAAFRGDLVAAFRSDGTLAVQGRPTAPRGVVGHGAHTTAWITEVDAVKQMLATYHEEGIAQKLREETVTALKGELMTKLAVLLPTDQLKGGQVSDIFDAATDVMAAESPEESIEAYLTFRNLLPYATVFAGSPDGQGEYSGAPAAIQFDKESLQAAIDLKMDEFDDSRFDSTIREMEKASELTGTPGRGEGGADSGEEPVARPPRWTGYPEVARAVKVVADAMKATVEDLKPANSDAARERARDNAAELGEQIMTVRDSEHDRVYELAYPGKRPRRRRVADAGRASAGRGSPARARRAAAPARRR</sequence>
<feature type="compositionally biased region" description="Basic and acidic residues" evidence="1">
    <location>
        <begin position="307"/>
        <end position="318"/>
    </location>
</feature>
<feature type="compositionally biased region" description="Low complexity" evidence="1">
    <location>
        <begin position="755"/>
        <end position="766"/>
    </location>
</feature>
<feature type="region of interest" description="Disordered" evidence="1">
    <location>
        <begin position="1"/>
        <end position="45"/>
    </location>
</feature>
<dbReference type="EMBL" id="POUA01000338">
    <property type="protein sequence ID" value="PZG30958.1"/>
    <property type="molecule type" value="Genomic_DNA"/>
</dbReference>
<protein>
    <submittedName>
        <fullName evidence="2">Uncharacterized protein</fullName>
    </submittedName>
</protein>
<feature type="compositionally biased region" description="Basic and acidic residues" evidence="1">
    <location>
        <begin position="1"/>
        <end position="10"/>
    </location>
</feature>
<evidence type="ECO:0000313" key="3">
    <source>
        <dbReference type="Proteomes" id="UP000248544"/>
    </source>
</evidence>
<dbReference type="Proteomes" id="UP000248544">
    <property type="component" value="Unassembled WGS sequence"/>
</dbReference>
<accession>A0A2W2G248</accession>
<proteinExistence type="predicted"/>
<gene>
    <name evidence="2" type="ORF">C1I98_30635</name>
</gene>
<name>A0A2W2G248_9ACTN</name>
<feature type="compositionally biased region" description="Basic and acidic residues" evidence="1">
    <location>
        <begin position="24"/>
        <end position="38"/>
    </location>
</feature>
<feature type="region of interest" description="Disordered" evidence="1">
    <location>
        <begin position="650"/>
        <end position="680"/>
    </location>
</feature>
<feature type="compositionally biased region" description="Basic and acidic residues" evidence="1">
    <location>
        <begin position="220"/>
        <end position="229"/>
    </location>
</feature>
<organism evidence="2 3">
    <name type="scientific">Spongiactinospora gelatinilytica</name>
    <dbReference type="NCBI Taxonomy" id="2666298"/>
    <lineage>
        <taxon>Bacteria</taxon>
        <taxon>Bacillati</taxon>
        <taxon>Actinomycetota</taxon>
        <taxon>Actinomycetes</taxon>
        <taxon>Streptosporangiales</taxon>
        <taxon>Streptosporangiaceae</taxon>
        <taxon>Spongiactinospora</taxon>
    </lineage>
</organism>
<feature type="region of interest" description="Disordered" evidence="1">
    <location>
        <begin position="206"/>
        <end position="238"/>
    </location>
</feature>
<comment type="caution">
    <text evidence="2">The sequence shown here is derived from an EMBL/GenBank/DDBJ whole genome shotgun (WGS) entry which is preliminary data.</text>
</comment>